<evidence type="ECO:0000259" key="2">
    <source>
        <dbReference type="Pfam" id="PF07727"/>
    </source>
</evidence>
<dbReference type="Pfam" id="PF07727">
    <property type="entry name" value="RVT_2"/>
    <property type="match status" value="1"/>
</dbReference>
<feature type="compositionally biased region" description="Basic and acidic residues" evidence="1">
    <location>
        <begin position="57"/>
        <end position="72"/>
    </location>
</feature>
<dbReference type="InterPro" id="IPR013103">
    <property type="entry name" value="RVT_2"/>
</dbReference>
<dbReference type="InterPro" id="IPR025724">
    <property type="entry name" value="GAG-pre-integrase_dom"/>
</dbReference>
<evidence type="ECO:0000313" key="4">
    <source>
        <dbReference type="EMBL" id="GEX71580.1"/>
    </source>
</evidence>
<comment type="caution">
    <text evidence="4">The sequence shown here is derived from an EMBL/GenBank/DDBJ whole genome shotgun (WGS) entry which is preliminary data.</text>
</comment>
<protein>
    <submittedName>
        <fullName evidence="4">Uncharacterized protein</fullName>
    </submittedName>
</protein>
<feature type="domain" description="GAG-pre-integrase" evidence="3">
    <location>
        <begin position="389"/>
        <end position="461"/>
    </location>
</feature>
<feature type="region of interest" description="Disordered" evidence="1">
    <location>
        <begin position="57"/>
        <end position="78"/>
    </location>
</feature>
<dbReference type="EMBL" id="BKCJ010125416">
    <property type="protein sequence ID" value="GEX71580.1"/>
    <property type="molecule type" value="Genomic_DNA"/>
</dbReference>
<feature type="region of interest" description="Disordered" evidence="1">
    <location>
        <begin position="923"/>
        <end position="968"/>
    </location>
</feature>
<feature type="region of interest" description="Disordered" evidence="1">
    <location>
        <begin position="496"/>
        <end position="528"/>
    </location>
</feature>
<feature type="compositionally biased region" description="Basic and acidic residues" evidence="1">
    <location>
        <begin position="504"/>
        <end position="528"/>
    </location>
</feature>
<proteinExistence type="predicted"/>
<accession>A0A699HDP2</accession>
<dbReference type="AlphaFoldDB" id="A0A699HDP2"/>
<organism evidence="4">
    <name type="scientific">Tanacetum cinerariifolium</name>
    <name type="common">Dalmatian daisy</name>
    <name type="synonym">Chrysanthemum cinerariifolium</name>
    <dbReference type="NCBI Taxonomy" id="118510"/>
    <lineage>
        <taxon>Eukaryota</taxon>
        <taxon>Viridiplantae</taxon>
        <taxon>Streptophyta</taxon>
        <taxon>Embryophyta</taxon>
        <taxon>Tracheophyta</taxon>
        <taxon>Spermatophyta</taxon>
        <taxon>Magnoliopsida</taxon>
        <taxon>eudicotyledons</taxon>
        <taxon>Gunneridae</taxon>
        <taxon>Pentapetalae</taxon>
        <taxon>asterids</taxon>
        <taxon>campanulids</taxon>
        <taxon>Asterales</taxon>
        <taxon>Asteraceae</taxon>
        <taxon>Asteroideae</taxon>
        <taxon>Anthemideae</taxon>
        <taxon>Anthemidinae</taxon>
        <taxon>Tanacetum</taxon>
    </lineage>
</organism>
<evidence type="ECO:0000259" key="3">
    <source>
        <dbReference type="Pfam" id="PF13976"/>
    </source>
</evidence>
<gene>
    <name evidence="4" type="ORF">Tci_343555</name>
</gene>
<sequence>MALPDKHQLKFNIHKDAKSRIEAIEKRFRDLKQIDLDDLEEIDLKWQIAMLKMRAKRECRSPRDNRNKEPTRRTVPTEVSTSNALISQFNPVGGYDWSFQADEEPINYALMAYASLGSSSSLRSDNETSSKNLSKLLDSQVSDKTGLGFDSLVFISQVSNYEELHSHESVDNVFNVKSSINKTGKDMSKTHRPGAPTVEDWISDFEDETEIESVPKQREPSFVTSTNPVQSFRESVQKVEHYKQAANLRTNNKKSRVRMTHPYSNRNVVPTLVLTRSRLVFLNAARPVPTAVTQSSVKSSWPVKHVVNKGNPRQALQDKGVIDSSCSRHMTGNIYFPLDFKEINRGYVAFGGNPKGGKISGKGKTKTGKLDFDDVYFVKELKVLRENNMYNVDLKNVAPLGDLTCLFAKATLDESNIWHMRLGHINFKTMNKLVKGNLVRGLPSKIFKNNHTYVACQKGKQHKATWNQPNDNADPQDLDDDVADAAFDVKENDNDVHVFANGSDKTDNKKHDEKAKRDDKGKSHVDSPTRVRDLRVEFKEFSFNSTNRLNAVSAPANAAGPNPTNSTNSFNTVSPSVNDVSLNFGIARKYSFVDPFKYPDDPYMPELEDIVYSDDEEVVCAEADLSNLERNIPVSPIPTTRVHKDHPVIQIIGFMVYQMDVKSDFLYGTIEEEVYVYQPLGFKDPDYPDKVYKMVNALYGLHQALRACDYAEASLDWKSTTRGCQFLACRLISWQCKKQTVVATSSAEAEYATTIVKKVNDDVQLRALIDGKKVVVSEAILIRDLHLDDADRVKCLSNKEIFKELARIGYEKPHPKLTFYKVFFSGQWKFLIHTLVQFLSAKRTTWNEFNCSMASVVICLATVDDITTYNTRYTSLALTQKVFPNMRRVRKGFSVVESLLFASMLVQPQPQAEEEVEIPIAPIQPSTTSSPSPTALQDLTPTPHVTPPQDQPLTHHDSPPQEQPTTPHEYSIPLLTTLMETCATLSQKVVELKREKHSQALEILQVLRRMHPNRRKIEAIETDEGITLVDVETDEKTLIKLKEKKAKLLDEQIAQKLHDKEVQKAAARDKQERLIWKDP</sequence>
<reference evidence="4" key="1">
    <citation type="journal article" date="2019" name="Sci. Rep.">
        <title>Draft genome of Tanacetum cinerariifolium, the natural source of mosquito coil.</title>
        <authorList>
            <person name="Yamashiro T."/>
            <person name="Shiraishi A."/>
            <person name="Satake H."/>
            <person name="Nakayama K."/>
        </authorList>
    </citation>
    <scope>NUCLEOTIDE SEQUENCE</scope>
</reference>
<dbReference type="Pfam" id="PF13976">
    <property type="entry name" value="gag_pre-integrs"/>
    <property type="match status" value="1"/>
</dbReference>
<feature type="compositionally biased region" description="Low complexity" evidence="1">
    <location>
        <begin position="923"/>
        <end position="934"/>
    </location>
</feature>
<name>A0A699HDP2_TANCI</name>
<feature type="domain" description="Reverse transcriptase Ty1/copia-type" evidence="2">
    <location>
        <begin position="653"/>
        <end position="707"/>
    </location>
</feature>
<evidence type="ECO:0000256" key="1">
    <source>
        <dbReference type="SAM" id="MobiDB-lite"/>
    </source>
</evidence>